<keyword evidence="1" id="KW-0694">RNA-binding</keyword>
<evidence type="ECO:0000256" key="1">
    <source>
        <dbReference type="PROSITE-ProRule" id="PRU00182"/>
    </source>
</evidence>
<protein>
    <recommendedName>
        <fullName evidence="5">RNA-binding S4 domain-containing protein</fullName>
    </recommendedName>
</protein>
<feature type="compositionally biased region" description="Low complexity" evidence="2">
    <location>
        <begin position="97"/>
        <end position="109"/>
    </location>
</feature>
<comment type="caution">
    <text evidence="3">The sequence shown here is derived from an EMBL/GenBank/DDBJ whole genome shotgun (WGS) entry which is preliminary data.</text>
</comment>
<accession>A0ABQ6E0P0</accession>
<evidence type="ECO:0008006" key="5">
    <source>
        <dbReference type="Google" id="ProtNLM"/>
    </source>
</evidence>
<evidence type="ECO:0000313" key="3">
    <source>
        <dbReference type="EMBL" id="GLS90887.1"/>
    </source>
</evidence>
<name>A0ABQ6E0P0_9GAMM</name>
<dbReference type="InterPro" id="IPR036986">
    <property type="entry name" value="S4_RNA-bd_sf"/>
</dbReference>
<feature type="region of interest" description="Disordered" evidence="2">
    <location>
        <begin position="94"/>
        <end position="132"/>
    </location>
</feature>
<dbReference type="Proteomes" id="UP001157353">
    <property type="component" value="Unassembled WGS sequence"/>
</dbReference>
<dbReference type="CDD" id="cd00165">
    <property type="entry name" value="S4"/>
    <property type="match status" value="1"/>
</dbReference>
<evidence type="ECO:0000313" key="4">
    <source>
        <dbReference type="Proteomes" id="UP001157353"/>
    </source>
</evidence>
<keyword evidence="4" id="KW-1185">Reference proteome</keyword>
<dbReference type="PROSITE" id="PS50889">
    <property type="entry name" value="S4"/>
    <property type="match status" value="1"/>
</dbReference>
<dbReference type="Pfam" id="PF13275">
    <property type="entry name" value="S4_2"/>
    <property type="match status" value="1"/>
</dbReference>
<gene>
    <name evidence="3" type="ORF">GCM10007916_19540</name>
</gene>
<organism evidence="3 4">
    <name type="scientific">Psychromonas marina</name>
    <dbReference type="NCBI Taxonomy" id="88364"/>
    <lineage>
        <taxon>Bacteria</taxon>
        <taxon>Pseudomonadati</taxon>
        <taxon>Pseudomonadota</taxon>
        <taxon>Gammaproteobacteria</taxon>
        <taxon>Alteromonadales</taxon>
        <taxon>Psychromonadaceae</taxon>
        <taxon>Psychromonas</taxon>
    </lineage>
</organism>
<feature type="compositionally biased region" description="Basic residues" evidence="2">
    <location>
        <begin position="119"/>
        <end position="132"/>
    </location>
</feature>
<proteinExistence type="predicted"/>
<dbReference type="SUPFAM" id="SSF55174">
    <property type="entry name" value="Alpha-L RNA-binding motif"/>
    <property type="match status" value="1"/>
</dbReference>
<dbReference type="RefSeq" id="WP_284204001.1">
    <property type="nucleotide sequence ID" value="NZ_BSPQ01000005.1"/>
</dbReference>
<dbReference type="EMBL" id="BSPQ01000005">
    <property type="protein sequence ID" value="GLS90887.1"/>
    <property type="molecule type" value="Genomic_DNA"/>
</dbReference>
<sequence>MSEEEIYATLVEIREEPTALYKILKIANLVSGGGEAKLAISEGYVSLNGEVETQKRKKIYAGDLIYFNEQYLQIAIVGEAGDYEIVEQDELDQVGLQESEYQQDQYQESPKAASEPQQKKPKGKKPRRAISF</sequence>
<reference evidence="4" key="1">
    <citation type="journal article" date="2019" name="Int. J. Syst. Evol. Microbiol.">
        <title>The Global Catalogue of Microorganisms (GCM) 10K type strain sequencing project: providing services to taxonomists for standard genome sequencing and annotation.</title>
        <authorList>
            <consortium name="The Broad Institute Genomics Platform"/>
            <consortium name="The Broad Institute Genome Sequencing Center for Infectious Disease"/>
            <person name="Wu L."/>
            <person name="Ma J."/>
        </authorList>
    </citation>
    <scope>NUCLEOTIDE SEQUENCE [LARGE SCALE GENOMIC DNA]</scope>
    <source>
        <strain evidence="4">NBRC 103166</strain>
    </source>
</reference>
<dbReference type="Gene3D" id="3.10.290.10">
    <property type="entry name" value="RNA-binding S4 domain"/>
    <property type="match status" value="1"/>
</dbReference>
<evidence type="ECO:0000256" key="2">
    <source>
        <dbReference type="SAM" id="MobiDB-lite"/>
    </source>
</evidence>